<dbReference type="PANTHER" id="PTHR30244">
    <property type="entry name" value="TRANSAMINASE"/>
    <property type="match status" value="1"/>
</dbReference>
<feature type="active site" description="Proton acceptor" evidence="2">
    <location>
        <position position="198"/>
    </location>
</feature>
<protein>
    <submittedName>
        <fullName evidence="5">Aminotransferase DegT</fullName>
    </submittedName>
</protein>
<accession>A0A511MG21</accession>
<keyword evidence="6" id="KW-1185">Reference proteome</keyword>
<comment type="caution">
    <text evidence="5">The sequence shown here is derived from an EMBL/GenBank/DDBJ whole genome shotgun (WGS) entry which is preliminary data.</text>
</comment>
<evidence type="ECO:0000256" key="2">
    <source>
        <dbReference type="PIRSR" id="PIRSR000390-1"/>
    </source>
</evidence>
<gene>
    <name evidence="5" type="ORF">NN4_33650</name>
</gene>
<name>A0A511MG21_9NOCA</name>
<evidence type="ECO:0000256" key="4">
    <source>
        <dbReference type="RuleBase" id="RU004508"/>
    </source>
</evidence>
<dbReference type="OrthoDB" id="9804264at2"/>
<dbReference type="CDD" id="cd00616">
    <property type="entry name" value="AHBA_syn"/>
    <property type="match status" value="1"/>
</dbReference>
<dbReference type="GO" id="GO:0030170">
    <property type="term" value="F:pyridoxal phosphate binding"/>
    <property type="evidence" value="ECO:0007669"/>
    <property type="project" value="TreeGrafter"/>
</dbReference>
<keyword evidence="5" id="KW-0032">Aminotransferase</keyword>
<dbReference type="AlphaFoldDB" id="A0A511MG21"/>
<reference evidence="5 6" key="1">
    <citation type="submission" date="2019-07" db="EMBL/GenBank/DDBJ databases">
        <title>Whole genome shotgun sequence of Nocardia ninae NBRC 108245.</title>
        <authorList>
            <person name="Hosoyama A."/>
            <person name="Uohara A."/>
            <person name="Ohji S."/>
            <person name="Ichikawa N."/>
        </authorList>
    </citation>
    <scope>NUCLEOTIDE SEQUENCE [LARGE SCALE GENOMIC DNA]</scope>
    <source>
        <strain evidence="5 6">NBRC 108245</strain>
    </source>
</reference>
<evidence type="ECO:0000313" key="5">
    <source>
        <dbReference type="EMBL" id="GEM38846.1"/>
    </source>
</evidence>
<dbReference type="Gene3D" id="3.90.1150.10">
    <property type="entry name" value="Aspartate Aminotransferase, domain 1"/>
    <property type="match status" value="1"/>
</dbReference>
<dbReference type="EMBL" id="BJXA01000019">
    <property type="protein sequence ID" value="GEM38846.1"/>
    <property type="molecule type" value="Genomic_DNA"/>
</dbReference>
<feature type="modified residue" description="N6-(pyridoxal phosphate)lysine" evidence="3">
    <location>
        <position position="198"/>
    </location>
</feature>
<dbReference type="GO" id="GO:0008483">
    <property type="term" value="F:transaminase activity"/>
    <property type="evidence" value="ECO:0007669"/>
    <property type="project" value="UniProtKB-KW"/>
</dbReference>
<evidence type="ECO:0000256" key="1">
    <source>
        <dbReference type="ARBA" id="ARBA00001933"/>
    </source>
</evidence>
<keyword evidence="5" id="KW-0808">Transferase</keyword>
<evidence type="ECO:0000256" key="3">
    <source>
        <dbReference type="PIRSR" id="PIRSR000390-2"/>
    </source>
</evidence>
<proteinExistence type="inferred from homology"/>
<dbReference type="PIRSF" id="PIRSF000390">
    <property type="entry name" value="PLP_StrS"/>
    <property type="match status" value="1"/>
</dbReference>
<organism evidence="5 6">
    <name type="scientific">Nocardia ninae NBRC 108245</name>
    <dbReference type="NCBI Taxonomy" id="1210091"/>
    <lineage>
        <taxon>Bacteria</taxon>
        <taxon>Bacillati</taxon>
        <taxon>Actinomycetota</taxon>
        <taxon>Actinomycetes</taxon>
        <taxon>Mycobacteriales</taxon>
        <taxon>Nocardiaceae</taxon>
        <taxon>Nocardia</taxon>
    </lineage>
</organism>
<dbReference type="InterPro" id="IPR015422">
    <property type="entry name" value="PyrdxlP-dep_Trfase_small"/>
</dbReference>
<dbReference type="Gene3D" id="3.40.640.10">
    <property type="entry name" value="Type I PLP-dependent aspartate aminotransferase-like (Major domain)"/>
    <property type="match status" value="1"/>
</dbReference>
<keyword evidence="3 4" id="KW-0663">Pyridoxal phosphate</keyword>
<evidence type="ECO:0000313" key="6">
    <source>
        <dbReference type="Proteomes" id="UP000321424"/>
    </source>
</evidence>
<sequence length="417" mass="45056">MTSSLALLGGTPVINEAAPHFSWPPLSDATASVVLDQLHDGISIYNRSGVIAELEDALQSYFGVQYAVLTSSGTAALYSMYAACGIGPGDEVIVPAYTFFATATPLLHLGATPVLADCDARGNLDPHDVSRRITDRTKAIVVTHMWGMPAQVQSLKQLAESYGLQLLEDASHAHGASVDGKKVGTFGRAAAFSMNGPKPLSAGEGGFVLTDDAEVYHRVLLHGQYNKRCRSEIPSDSALHRYAVTGTGLKLRIHPLAAAIALEQLSHLDDYVDGRQRIAGYITDKLRELPGLTPPQAEPGVRSSWYGLAMQYDAGAFDEVPVERFHAALLAEGCTEVDRPGSTCPLNLLPLFQEPGPLFPAFTGKLAYAPGDYTRAEQLHHATLKLPVWHREQDLAIVDRYIEGIRKVTEHHTELKG</sequence>
<dbReference type="RefSeq" id="WP_147131654.1">
    <property type="nucleotide sequence ID" value="NZ_BJXA01000019.1"/>
</dbReference>
<dbReference type="InterPro" id="IPR015424">
    <property type="entry name" value="PyrdxlP-dep_Trfase"/>
</dbReference>
<dbReference type="GO" id="GO:0000271">
    <property type="term" value="P:polysaccharide biosynthetic process"/>
    <property type="evidence" value="ECO:0007669"/>
    <property type="project" value="TreeGrafter"/>
</dbReference>
<dbReference type="Pfam" id="PF01041">
    <property type="entry name" value="DegT_DnrJ_EryC1"/>
    <property type="match status" value="1"/>
</dbReference>
<comment type="similarity">
    <text evidence="4">Belongs to the DegT/DnrJ/EryC1 family.</text>
</comment>
<dbReference type="PANTHER" id="PTHR30244:SF34">
    <property type="entry name" value="DTDP-4-AMINO-4,6-DIDEOXYGALACTOSE TRANSAMINASE"/>
    <property type="match status" value="1"/>
</dbReference>
<dbReference type="Proteomes" id="UP000321424">
    <property type="component" value="Unassembled WGS sequence"/>
</dbReference>
<dbReference type="InterPro" id="IPR000653">
    <property type="entry name" value="DegT/StrS_aminotransferase"/>
</dbReference>
<comment type="cofactor">
    <cofactor evidence="1">
        <name>pyridoxal 5'-phosphate</name>
        <dbReference type="ChEBI" id="CHEBI:597326"/>
    </cofactor>
</comment>
<dbReference type="InterPro" id="IPR015421">
    <property type="entry name" value="PyrdxlP-dep_Trfase_major"/>
</dbReference>
<dbReference type="SUPFAM" id="SSF53383">
    <property type="entry name" value="PLP-dependent transferases"/>
    <property type="match status" value="1"/>
</dbReference>